<reference evidence="3 4" key="1">
    <citation type="journal article" date="2019" name="PLoS ONE">
        <title>Comparative genome analysis indicates high evolutionary potential of pathogenicity genes in Colletotrichum tanaceti.</title>
        <authorList>
            <person name="Lelwala R.V."/>
            <person name="Korhonen P.K."/>
            <person name="Young N.D."/>
            <person name="Scott J.B."/>
            <person name="Ades P.A."/>
            <person name="Gasser R.B."/>
            <person name="Taylor P.W.J."/>
        </authorList>
    </citation>
    <scope>NUCLEOTIDE SEQUENCE [LARGE SCALE GENOMIC DNA]</scope>
    <source>
        <strain evidence="3">BRIP57314</strain>
    </source>
</reference>
<dbReference type="AlphaFoldDB" id="A0A4U6XTB4"/>
<comment type="caution">
    <text evidence="3">The sequence shown here is derived from an EMBL/GenBank/DDBJ whole genome shotgun (WGS) entry which is preliminary data.</text>
</comment>
<evidence type="ECO:0000313" key="4">
    <source>
        <dbReference type="Proteomes" id="UP000310108"/>
    </source>
</evidence>
<dbReference type="Proteomes" id="UP000310108">
    <property type="component" value="Unassembled WGS sequence"/>
</dbReference>
<evidence type="ECO:0000313" key="3">
    <source>
        <dbReference type="EMBL" id="TKW59101.1"/>
    </source>
</evidence>
<evidence type="ECO:0000256" key="1">
    <source>
        <dbReference type="ARBA" id="ARBA00006484"/>
    </source>
</evidence>
<dbReference type="PRINTS" id="PR00081">
    <property type="entry name" value="GDHRDH"/>
</dbReference>
<organism evidence="3 4">
    <name type="scientific">Colletotrichum tanaceti</name>
    <dbReference type="NCBI Taxonomy" id="1306861"/>
    <lineage>
        <taxon>Eukaryota</taxon>
        <taxon>Fungi</taxon>
        <taxon>Dikarya</taxon>
        <taxon>Ascomycota</taxon>
        <taxon>Pezizomycotina</taxon>
        <taxon>Sordariomycetes</taxon>
        <taxon>Hypocreomycetidae</taxon>
        <taxon>Glomerellales</taxon>
        <taxon>Glomerellaceae</taxon>
        <taxon>Colletotrichum</taxon>
        <taxon>Colletotrichum destructivum species complex</taxon>
    </lineage>
</organism>
<dbReference type="Gene3D" id="3.40.50.720">
    <property type="entry name" value="NAD(P)-binding Rossmann-like Domain"/>
    <property type="match status" value="1"/>
</dbReference>
<dbReference type="SUPFAM" id="SSF51735">
    <property type="entry name" value="NAD(P)-binding Rossmann-fold domains"/>
    <property type="match status" value="1"/>
</dbReference>
<keyword evidence="4" id="KW-1185">Reference proteome</keyword>
<gene>
    <name evidence="3" type="primary">Wwox</name>
    <name evidence="3" type="ORF">CTA1_889</name>
</gene>
<dbReference type="PANTHER" id="PTHR24320:SF272">
    <property type="entry name" value="NAD(P)-BINDING ROSSMANN-FOLD SUPERFAMILY PROTEIN"/>
    <property type="match status" value="1"/>
</dbReference>
<dbReference type="OrthoDB" id="191139at2759"/>
<dbReference type="STRING" id="1306861.A0A4U6XTB4"/>
<keyword evidence="2" id="KW-0560">Oxidoreductase</keyword>
<proteinExistence type="inferred from homology"/>
<evidence type="ECO:0000256" key="2">
    <source>
        <dbReference type="ARBA" id="ARBA00023002"/>
    </source>
</evidence>
<dbReference type="InterPro" id="IPR036291">
    <property type="entry name" value="NAD(P)-bd_dom_sf"/>
</dbReference>
<comment type="similarity">
    <text evidence="1">Belongs to the short-chain dehydrogenases/reductases (SDR) family.</text>
</comment>
<dbReference type="Pfam" id="PF00106">
    <property type="entry name" value="adh_short"/>
    <property type="match status" value="1"/>
</dbReference>
<sequence>MSRYASAHADPQGPGDARPTALQIVEDEGLIGKLAGKVVLVTGANAGIGAETARAIHAAGATLFLTARDSAKAQQAVDGVVNGPGPKSGAPVHAIELRLDSLASVRAAAEAFFSKSDDGRLNLLILNAGVMATPEGRTEDGFETQFGTNHLGHFLLFQLLKPALLAATSPDAGFQSRVVSVSSLAHHFGKVRLDDLHFEKDAYEPWAAYGQSKTANLYFASELERRYGPRGLHALSLHPGVIATGLFQHLPQDEMELFNNDESMQKTMKSVPQGAATTVYAALSKEWEGRGGRYLADLVEQGPAPESGNVRSGYAPWAYDEAAAKELWEKSNKLVGLEED</sequence>
<protein>
    <submittedName>
        <fullName evidence="3">WW domain-containing oxidoreductase</fullName>
    </submittedName>
</protein>
<dbReference type="GO" id="GO:0016491">
    <property type="term" value="F:oxidoreductase activity"/>
    <property type="evidence" value="ECO:0007669"/>
    <property type="project" value="UniProtKB-KW"/>
</dbReference>
<dbReference type="EMBL" id="PJEX01000013">
    <property type="protein sequence ID" value="TKW59101.1"/>
    <property type="molecule type" value="Genomic_DNA"/>
</dbReference>
<dbReference type="InterPro" id="IPR002347">
    <property type="entry name" value="SDR_fam"/>
</dbReference>
<name>A0A4U6XTB4_9PEZI</name>
<dbReference type="PANTHER" id="PTHR24320">
    <property type="entry name" value="RETINOL DEHYDROGENASE"/>
    <property type="match status" value="1"/>
</dbReference>
<accession>A0A4U6XTB4</accession>